<keyword evidence="2" id="KW-0812">Transmembrane</keyword>
<protein>
    <submittedName>
        <fullName evidence="3">Uncharacterized protein</fullName>
    </submittedName>
</protein>
<organism evidence="3 4">
    <name type="scientific">Thiothrix lacustris</name>
    <dbReference type="NCBI Taxonomy" id="525917"/>
    <lineage>
        <taxon>Bacteria</taxon>
        <taxon>Pseudomonadati</taxon>
        <taxon>Pseudomonadota</taxon>
        <taxon>Gammaproteobacteria</taxon>
        <taxon>Thiotrichales</taxon>
        <taxon>Thiotrichaceae</taxon>
        <taxon>Thiothrix</taxon>
    </lineage>
</organism>
<keyword evidence="2" id="KW-1133">Transmembrane helix</keyword>
<evidence type="ECO:0000256" key="2">
    <source>
        <dbReference type="SAM" id="Phobius"/>
    </source>
</evidence>
<feature type="transmembrane region" description="Helical" evidence="2">
    <location>
        <begin position="7"/>
        <end position="26"/>
    </location>
</feature>
<evidence type="ECO:0000256" key="1">
    <source>
        <dbReference type="SAM" id="Coils"/>
    </source>
</evidence>
<evidence type="ECO:0000313" key="4">
    <source>
        <dbReference type="Proteomes" id="UP000192491"/>
    </source>
</evidence>
<name>A0A1Y1QRT9_9GAMM</name>
<comment type="caution">
    <text evidence="3">The sequence shown here is derived from an EMBL/GenBank/DDBJ whole genome shotgun (WGS) entry which is preliminary data.</text>
</comment>
<sequence length="409" mass="46444">MLSYIDWIIILIALIAMGIALLLFFLPTGDNTTQTALRDLRLQAEKDRKRIADVLEVTQHGAKDAESLVQKLRTQVNEVSQNYQTSQTKIEQAERIIERVSAAEHEMRDISTQLGERLQHLQSYWDEQLGDSIESVQRIKGKLKEGLEHVDDSLFRLRDQEKMAQGFTRKLIEHHQEQVQNQQENSRLSAAVHTRLEDMLKESSHLLEQMKRYQQDADAVFNSFSQEMSGLENQASEHFTGLFQTTDQARAELVAGLDESRQHLSDMRLREAQSDDLTRRIIQQFEQIDHLRVERISKTLDLTDQISTDLHNGVANARQMLATLERAVSDVSATLTDHPAPAVTPIKPLAFASVEPLAPVMPPDRTVSNIHSVTDDKALLDVLSDLAPADFPENAADMQRNLVSLRAYR</sequence>
<dbReference type="AlphaFoldDB" id="A0A1Y1QRT9"/>
<keyword evidence="2" id="KW-0472">Membrane</keyword>
<dbReference type="EMBL" id="MTEJ01000071">
    <property type="protein sequence ID" value="OQX12171.1"/>
    <property type="molecule type" value="Genomic_DNA"/>
</dbReference>
<reference evidence="3 4" key="1">
    <citation type="submission" date="2017-01" db="EMBL/GenBank/DDBJ databases">
        <title>Novel large sulfur bacteria in the metagenomes of groundwater-fed chemosynthetic microbial mats in the Lake Huron basin.</title>
        <authorList>
            <person name="Sharrar A.M."/>
            <person name="Flood B.E."/>
            <person name="Bailey J.V."/>
            <person name="Jones D.S."/>
            <person name="Biddanda B."/>
            <person name="Ruberg S.A."/>
            <person name="Marcus D.N."/>
            <person name="Dick G.J."/>
        </authorList>
    </citation>
    <scope>NUCLEOTIDE SEQUENCE [LARGE SCALE GENOMIC DNA]</scope>
    <source>
        <strain evidence="3">A8</strain>
    </source>
</reference>
<gene>
    <name evidence="3" type="ORF">BWK73_15620</name>
</gene>
<accession>A0A1Y1QRT9</accession>
<proteinExistence type="predicted"/>
<evidence type="ECO:0000313" key="3">
    <source>
        <dbReference type="EMBL" id="OQX12171.1"/>
    </source>
</evidence>
<keyword evidence="1" id="KW-0175">Coiled coil</keyword>
<dbReference type="Proteomes" id="UP000192491">
    <property type="component" value="Unassembled WGS sequence"/>
</dbReference>
<feature type="coiled-coil region" evidence="1">
    <location>
        <begin position="62"/>
        <end position="103"/>
    </location>
</feature>